<evidence type="ECO:0000313" key="2">
    <source>
        <dbReference type="EMBL" id="KFD70384.1"/>
    </source>
</evidence>
<evidence type="ECO:0000259" key="1">
    <source>
        <dbReference type="Pfam" id="PF09607"/>
    </source>
</evidence>
<dbReference type="GO" id="GO:0043565">
    <property type="term" value="F:sequence-specific DNA binding"/>
    <property type="evidence" value="ECO:0007669"/>
    <property type="project" value="InterPro"/>
</dbReference>
<sequence>MAERRSSYDASFKLKVIDLAKKSNNCAASRKYGVTEKMVREWQKRKMPRKYSKEQMRDAIRRSVLARTRKLP</sequence>
<dbReference type="SUPFAM" id="SSF48295">
    <property type="entry name" value="TrpR-like"/>
    <property type="match status" value="1"/>
</dbReference>
<dbReference type="EMBL" id="KL367488">
    <property type="protein sequence ID" value="KFD70384.1"/>
    <property type="molecule type" value="Genomic_DNA"/>
</dbReference>
<name>A0A085NLN8_9BILA</name>
<dbReference type="AlphaFoldDB" id="A0A085NLN8"/>
<reference evidence="2" key="1">
    <citation type="journal article" date="2014" name="Nat. Genet.">
        <title>Genome and transcriptome of the porcine whipworm Trichuris suis.</title>
        <authorList>
            <person name="Jex A.R."/>
            <person name="Nejsum P."/>
            <person name="Schwarz E.M."/>
            <person name="Hu L."/>
            <person name="Young N.D."/>
            <person name="Hall R.S."/>
            <person name="Korhonen P.K."/>
            <person name="Liao S."/>
            <person name="Thamsborg S."/>
            <person name="Xia J."/>
            <person name="Xu P."/>
            <person name="Wang S."/>
            <person name="Scheerlinck J.P."/>
            <person name="Hofmann A."/>
            <person name="Sternberg P.W."/>
            <person name="Wang J."/>
            <person name="Gasser R.B."/>
        </authorList>
    </citation>
    <scope>NUCLEOTIDE SEQUENCE [LARGE SCALE GENOMIC DNA]</scope>
    <source>
        <strain evidence="2">DCEP-RM93F</strain>
    </source>
</reference>
<accession>A0A085NLN8</accession>
<organism evidence="2">
    <name type="scientific">Trichuris suis</name>
    <name type="common">pig whipworm</name>
    <dbReference type="NCBI Taxonomy" id="68888"/>
    <lineage>
        <taxon>Eukaryota</taxon>
        <taxon>Metazoa</taxon>
        <taxon>Ecdysozoa</taxon>
        <taxon>Nematoda</taxon>
        <taxon>Enoplea</taxon>
        <taxon>Dorylaimia</taxon>
        <taxon>Trichinellida</taxon>
        <taxon>Trichuridae</taxon>
        <taxon>Trichuris</taxon>
    </lineage>
</organism>
<dbReference type="InterPro" id="IPR018586">
    <property type="entry name" value="Brinker_DNA-bd"/>
</dbReference>
<dbReference type="Proteomes" id="UP000030758">
    <property type="component" value="Unassembled WGS sequence"/>
</dbReference>
<dbReference type="Gene3D" id="1.10.10.60">
    <property type="entry name" value="Homeodomain-like"/>
    <property type="match status" value="1"/>
</dbReference>
<protein>
    <recommendedName>
        <fullName evidence="1">Brinker DNA-binding domain-containing protein</fullName>
    </recommendedName>
</protein>
<gene>
    <name evidence="2" type="ORF">M514_17468</name>
</gene>
<dbReference type="InterPro" id="IPR010921">
    <property type="entry name" value="Trp_repressor/repl_initiator"/>
</dbReference>
<proteinExistence type="predicted"/>
<dbReference type="Pfam" id="PF09607">
    <property type="entry name" value="BrkDBD"/>
    <property type="match status" value="1"/>
</dbReference>
<feature type="domain" description="Brinker DNA-binding" evidence="1">
    <location>
        <begin position="5"/>
        <end position="46"/>
    </location>
</feature>